<accession>A0ABW1ML87</accession>
<protein>
    <submittedName>
        <fullName evidence="5">Aldehyde dehydrogenase family protein</fullName>
    </submittedName>
</protein>
<evidence type="ECO:0000259" key="4">
    <source>
        <dbReference type="Pfam" id="PF00171"/>
    </source>
</evidence>
<dbReference type="InterPro" id="IPR029510">
    <property type="entry name" value="Ald_DH_CS_GLU"/>
</dbReference>
<evidence type="ECO:0000313" key="6">
    <source>
        <dbReference type="Proteomes" id="UP001596139"/>
    </source>
</evidence>
<evidence type="ECO:0000256" key="3">
    <source>
        <dbReference type="RuleBase" id="RU003345"/>
    </source>
</evidence>
<comment type="similarity">
    <text evidence="3">Belongs to the aldehyde dehydrogenase family.</text>
</comment>
<dbReference type="PANTHER" id="PTHR11699">
    <property type="entry name" value="ALDEHYDE DEHYDROGENASE-RELATED"/>
    <property type="match status" value="1"/>
</dbReference>
<name>A0ABW1ML87_9ACTN</name>
<dbReference type="InterPro" id="IPR016161">
    <property type="entry name" value="Ald_DH/histidinol_DH"/>
</dbReference>
<feature type="active site" evidence="2">
    <location>
        <position position="248"/>
    </location>
</feature>
<dbReference type="Gene3D" id="3.40.605.10">
    <property type="entry name" value="Aldehyde Dehydrogenase, Chain A, domain 1"/>
    <property type="match status" value="1"/>
</dbReference>
<dbReference type="Gene3D" id="3.40.309.10">
    <property type="entry name" value="Aldehyde Dehydrogenase, Chain A, domain 2"/>
    <property type="match status" value="1"/>
</dbReference>
<evidence type="ECO:0000313" key="5">
    <source>
        <dbReference type="EMBL" id="MFC6064040.1"/>
    </source>
</evidence>
<dbReference type="RefSeq" id="WP_031052358.1">
    <property type="nucleotide sequence ID" value="NZ_JBHSPX010000004.1"/>
</dbReference>
<dbReference type="SUPFAM" id="SSF53720">
    <property type="entry name" value="ALDH-like"/>
    <property type="match status" value="1"/>
</dbReference>
<proteinExistence type="inferred from homology"/>
<keyword evidence="1 3" id="KW-0560">Oxidoreductase</keyword>
<evidence type="ECO:0000256" key="1">
    <source>
        <dbReference type="ARBA" id="ARBA00023002"/>
    </source>
</evidence>
<dbReference type="Proteomes" id="UP001596139">
    <property type="component" value="Unassembled WGS sequence"/>
</dbReference>
<keyword evidence="6" id="KW-1185">Reference proteome</keyword>
<organism evidence="5 6">
    <name type="scientific">Streptomyces ochraceiscleroticus</name>
    <dbReference type="NCBI Taxonomy" id="47761"/>
    <lineage>
        <taxon>Bacteria</taxon>
        <taxon>Bacillati</taxon>
        <taxon>Actinomycetota</taxon>
        <taxon>Actinomycetes</taxon>
        <taxon>Kitasatosporales</taxon>
        <taxon>Streptomycetaceae</taxon>
        <taxon>Streptomyces</taxon>
    </lineage>
</organism>
<dbReference type="EMBL" id="JBHSPX010000004">
    <property type="protein sequence ID" value="MFC6064040.1"/>
    <property type="molecule type" value="Genomic_DNA"/>
</dbReference>
<dbReference type="InterPro" id="IPR015590">
    <property type="entry name" value="Aldehyde_DH_dom"/>
</dbReference>
<evidence type="ECO:0000256" key="2">
    <source>
        <dbReference type="PROSITE-ProRule" id="PRU10007"/>
    </source>
</evidence>
<dbReference type="InterPro" id="IPR016163">
    <property type="entry name" value="Ald_DH_C"/>
</dbReference>
<reference evidence="6" key="1">
    <citation type="journal article" date="2019" name="Int. J. Syst. Evol. Microbiol.">
        <title>The Global Catalogue of Microorganisms (GCM) 10K type strain sequencing project: providing services to taxonomists for standard genome sequencing and annotation.</title>
        <authorList>
            <consortium name="The Broad Institute Genomics Platform"/>
            <consortium name="The Broad Institute Genome Sequencing Center for Infectious Disease"/>
            <person name="Wu L."/>
            <person name="Ma J."/>
        </authorList>
    </citation>
    <scope>NUCLEOTIDE SEQUENCE [LARGE SCALE GENOMIC DNA]</scope>
    <source>
        <strain evidence="6">CGMCC 1.15180</strain>
    </source>
</reference>
<dbReference type="InterPro" id="IPR016162">
    <property type="entry name" value="Ald_DH_N"/>
</dbReference>
<gene>
    <name evidence="5" type="ORF">ACFP4F_15990</name>
</gene>
<sequence length="465" mass="49564">MTLRYEHWIGGKPVPPAGGRYLTSTSPVDGRAVSQIPAGDGADVDAAVTAAERSGPDWRARRPMDRGRLLIALGAAVRDKAEEFIALESAETGKPDWQARLEVEGAAAYCEFYGGLVNIEQGHTLDAGPGTHAYTRREPYGVIGIITPWNAPLNQCVRSAAPALAVGNTVVVKPSEFTSAGALALARLASEIGFDEGVFNVVTGTGLEVGEPLVAHPAVRRVSFTGSVGAGREVGRVAAEKIMPVTLELGGKSANIIFSDADLELAVEGSVMAFSYNTGQVCSAGTRLLIHDSVHEPVLEALTSQVKDISDRLGPLATAAQYEKVCRYFDIAKEDGATLVTGGRAMGGNRVEPTVYTQVHGDMRIAREEIFGPVLAVMPFRTEDEAVRLANSTDYGLAAGVWTRDISRAMRVAEQLQAGQVYINAWRSSLIETPFGGCKQSGHGREKGLQALHEYTQLKSVIVTY</sequence>
<dbReference type="Pfam" id="PF00171">
    <property type="entry name" value="Aldedh"/>
    <property type="match status" value="1"/>
</dbReference>
<dbReference type="PROSITE" id="PS00687">
    <property type="entry name" value="ALDEHYDE_DEHYDR_GLU"/>
    <property type="match status" value="1"/>
</dbReference>
<feature type="domain" description="Aldehyde dehydrogenase" evidence="4">
    <location>
        <begin position="21"/>
        <end position="461"/>
    </location>
</feature>
<comment type="caution">
    <text evidence="5">The sequence shown here is derived from an EMBL/GenBank/DDBJ whole genome shotgun (WGS) entry which is preliminary data.</text>
</comment>